<name>A0ABW0YZ08_9ACTN</name>
<comment type="caution">
    <text evidence="1">The sequence shown here is derived from an EMBL/GenBank/DDBJ whole genome shotgun (WGS) entry which is preliminary data.</text>
</comment>
<dbReference type="RefSeq" id="WP_390316671.1">
    <property type="nucleotide sequence ID" value="NZ_JBHSPB010000007.1"/>
</dbReference>
<proteinExistence type="predicted"/>
<keyword evidence="2" id="KW-1185">Reference proteome</keyword>
<sequence>MTPEPGTFVMDTRTGNVGQVMGHQGPYLQLRPPAGGREWDAEPDAVRPVTDAERLSAQVRAVNHRSQSRA</sequence>
<evidence type="ECO:0000313" key="2">
    <source>
        <dbReference type="Proteomes" id="UP001596083"/>
    </source>
</evidence>
<organism evidence="1 2">
    <name type="scientific">Streptomyces gamaensis</name>
    <dbReference type="NCBI Taxonomy" id="1763542"/>
    <lineage>
        <taxon>Bacteria</taxon>
        <taxon>Bacillati</taxon>
        <taxon>Actinomycetota</taxon>
        <taxon>Actinomycetes</taxon>
        <taxon>Kitasatosporales</taxon>
        <taxon>Streptomycetaceae</taxon>
        <taxon>Streptomyces</taxon>
    </lineage>
</organism>
<protein>
    <submittedName>
        <fullName evidence="1">Uncharacterized protein</fullName>
    </submittedName>
</protein>
<dbReference type="EMBL" id="JBHSPB010000007">
    <property type="protein sequence ID" value="MFC5721407.1"/>
    <property type="molecule type" value="Genomic_DNA"/>
</dbReference>
<gene>
    <name evidence="1" type="ORF">ACFP1Z_14640</name>
</gene>
<dbReference type="Proteomes" id="UP001596083">
    <property type="component" value="Unassembled WGS sequence"/>
</dbReference>
<accession>A0ABW0YZ08</accession>
<reference evidence="2" key="1">
    <citation type="journal article" date="2019" name="Int. J. Syst. Evol. Microbiol.">
        <title>The Global Catalogue of Microorganisms (GCM) 10K type strain sequencing project: providing services to taxonomists for standard genome sequencing and annotation.</title>
        <authorList>
            <consortium name="The Broad Institute Genomics Platform"/>
            <consortium name="The Broad Institute Genome Sequencing Center for Infectious Disease"/>
            <person name="Wu L."/>
            <person name="Ma J."/>
        </authorList>
    </citation>
    <scope>NUCLEOTIDE SEQUENCE [LARGE SCALE GENOMIC DNA]</scope>
    <source>
        <strain evidence="2">CGMCC 4.7304</strain>
    </source>
</reference>
<evidence type="ECO:0000313" key="1">
    <source>
        <dbReference type="EMBL" id="MFC5721407.1"/>
    </source>
</evidence>